<dbReference type="EMBL" id="HBFB01001243">
    <property type="protein sequence ID" value="CAD8663459.1"/>
    <property type="molecule type" value="Transcribed_RNA"/>
</dbReference>
<gene>
    <name evidence="2" type="ORF">CLEI1391_LOCUS612</name>
</gene>
<name>A0A7S0R1I0_9CHLO</name>
<evidence type="ECO:0000313" key="2">
    <source>
        <dbReference type="EMBL" id="CAD8663459.1"/>
    </source>
</evidence>
<accession>A0A7S0R1I0</accession>
<proteinExistence type="predicted"/>
<dbReference type="AlphaFoldDB" id="A0A7S0R1I0"/>
<reference evidence="2" key="1">
    <citation type="submission" date="2021-01" db="EMBL/GenBank/DDBJ databases">
        <authorList>
            <person name="Corre E."/>
            <person name="Pelletier E."/>
            <person name="Niang G."/>
            <person name="Scheremetjew M."/>
            <person name="Finn R."/>
            <person name="Kale V."/>
            <person name="Holt S."/>
            <person name="Cochrane G."/>
            <person name="Meng A."/>
            <person name="Brown T."/>
            <person name="Cohen L."/>
        </authorList>
    </citation>
    <scope>NUCLEOTIDE SEQUENCE</scope>
    <source>
        <strain evidence="2">SAG 11-49</strain>
    </source>
</reference>
<sequence>MQARTRYAAAIHALALLPDAHMYWALVCGHGAALAAHGAATALALALGRALVQNAAALAVQVVLDVWARAAYMATHHAPPTKARLEAVSRQWQQQAAAAGSGKGGCGSTQDVRQALVAQWVEEQQEQQQLLQQEEEGEQRWRGGVSATRGKAKHE</sequence>
<organism evidence="2">
    <name type="scientific">Chlamydomonas leiostraca</name>
    <dbReference type="NCBI Taxonomy" id="1034604"/>
    <lineage>
        <taxon>Eukaryota</taxon>
        <taxon>Viridiplantae</taxon>
        <taxon>Chlorophyta</taxon>
        <taxon>core chlorophytes</taxon>
        <taxon>Chlorophyceae</taxon>
        <taxon>CS clade</taxon>
        <taxon>Chlamydomonadales</taxon>
        <taxon>Chlamydomonadaceae</taxon>
        <taxon>Chlamydomonas</taxon>
    </lineage>
</organism>
<evidence type="ECO:0000256" key="1">
    <source>
        <dbReference type="SAM" id="MobiDB-lite"/>
    </source>
</evidence>
<protein>
    <submittedName>
        <fullName evidence="2">Uncharacterized protein</fullName>
    </submittedName>
</protein>
<feature type="region of interest" description="Disordered" evidence="1">
    <location>
        <begin position="127"/>
        <end position="155"/>
    </location>
</feature>